<protein>
    <submittedName>
        <fullName evidence="1">Uncharacterized protein</fullName>
    </submittedName>
</protein>
<feature type="non-terminal residue" evidence="1">
    <location>
        <position position="1"/>
    </location>
</feature>
<keyword evidence="2" id="KW-1185">Reference proteome</keyword>
<dbReference type="Gramene" id="TVU36341">
    <property type="protein sequence ID" value="TVU36341"/>
    <property type="gene ID" value="EJB05_18273"/>
</dbReference>
<accession>A0A5J9VL68</accession>
<evidence type="ECO:0000313" key="1">
    <source>
        <dbReference type="EMBL" id="TVU36341.1"/>
    </source>
</evidence>
<reference evidence="1 2" key="1">
    <citation type="journal article" date="2019" name="Sci. Rep.">
        <title>A high-quality genome of Eragrostis curvula grass provides insights into Poaceae evolution and supports new strategies to enhance forage quality.</title>
        <authorList>
            <person name="Carballo J."/>
            <person name="Santos B.A.C.M."/>
            <person name="Zappacosta D."/>
            <person name="Garbus I."/>
            <person name="Selva J.P."/>
            <person name="Gallo C.A."/>
            <person name="Diaz A."/>
            <person name="Albertini E."/>
            <person name="Caccamo M."/>
            <person name="Echenique V."/>
        </authorList>
    </citation>
    <scope>NUCLEOTIDE SEQUENCE [LARGE SCALE GENOMIC DNA]</scope>
    <source>
        <strain evidence="2">cv. Victoria</strain>
        <tissue evidence="1">Leaf</tissue>
    </source>
</reference>
<comment type="caution">
    <text evidence="1">The sequence shown here is derived from an EMBL/GenBank/DDBJ whole genome shotgun (WGS) entry which is preliminary data.</text>
</comment>
<dbReference type="Proteomes" id="UP000324897">
    <property type="component" value="Unassembled WGS sequence"/>
</dbReference>
<organism evidence="1 2">
    <name type="scientific">Eragrostis curvula</name>
    <name type="common">weeping love grass</name>
    <dbReference type="NCBI Taxonomy" id="38414"/>
    <lineage>
        <taxon>Eukaryota</taxon>
        <taxon>Viridiplantae</taxon>
        <taxon>Streptophyta</taxon>
        <taxon>Embryophyta</taxon>
        <taxon>Tracheophyta</taxon>
        <taxon>Spermatophyta</taxon>
        <taxon>Magnoliopsida</taxon>
        <taxon>Liliopsida</taxon>
        <taxon>Poales</taxon>
        <taxon>Poaceae</taxon>
        <taxon>PACMAD clade</taxon>
        <taxon>Chloridoideae</taxon>
        <taxon>Eragrostideae</taxon>
        <taxon>Eragrostidinae</taxon>
        <taxon>Eragrostis</taxon>
    </lineage>
</organism>
<gene>
    <name evidence="1" type="ORF">EJB05_18273</name>
</gene>
<evidence type="ECO:0000313" key="2">
    <source>
        <dbReference type="Proteomes" id="UP000324897"/>
    </source>
</evidence>
<dbReference type="EMBL" id="RWGY01000009">
    <property type="protein sequence ID" value="TVU36341.1"/>
    <property type="molecule type" value="Genomic_DNA"/>
</dbReference>
<name>A0A5J9VL68_9POAL</name>
<dbReference type="AlphaFoldDB" id="A0A5J9VL68"/>
<sequence>ANLFNCVHTDGRHARCATALYSKNLLCVRLLRGAVAEAVGHRACCSGLDPSCRRWWSGRSATPPPPPRCTPRTCTAHLTHPVHRPRRQIGQFPLPRPRRCARLRPASSIHPPLLCSPALICGWQLAGGAGEIVLRSEPCRFVPAWIGLVCMGRDRVGIRSVWVRGR</sequence>
<proteinExistence type="predicted"/>